<comment type="caution">
    <text evidence="4">The sequence shown here is derived from an EMBL/GenBank/DDBJ whole genome shotgun (WGS) entry which is preliminary data.</text>
</comment>
<sequence length="697" mass="76080">MSFFEELKQRRVFRVGTVYLVVAWVGIQAASIALPAFDAPAWALRVLILLFALGFPLALLLSWALDVTPEGLRFTAGKVGNKRMGGVCAGLAVLAVLWYFQGQPAFRRAQAPERSIAVMPFDNMSGNPANDYFSDGLAETTLDMLSQVPDLKVIARTSSFAFKGKPTDMREIGRKLGAAHLLEGSVQQAGDTVRITVQLIRAKDGAHLWSQRYDRKVTDVFRIQDEIATSVVDALALKLPESTQRRLVQKRTDNVAAYDAYLKGIALMPRRGTAELREALGHFERAIALDPEYVRAYVGAHDCIHLLNIYGGGVEDELKQKGARYLERAMALGPNLGEAHVSKGVALENTGNPEAAIAEYRRGLALSPGYASGWQWLGEITAFTYGDYNQALPLLAKARELDPLSPVINGTYLFHLAQSGRVEEALTGMDASIAENPRVARSYDDRAFVHQMRGDLVASLRDSKREGELDPKAYGMRSNRCMTLMDFGALDDAETCLRPLVAASPNAAFAQLTQARLAYFRGDLGTAERFVLATKEAQGVPFYVAAIRMRRNDPQGALAIYKSMLPEVLAESRAPRPGEATDAIYAGIALMRTGEDARGRRLVHAALAAIRDRPHMAAAAGRGWMEVIAHEAMGDRPAALAALQRGVDAGFAQLIAGMDADPMLADLRRDPRYERILAPSRAMARAQVDAAREAGLL</sequence>
<keyword evidence="3" id="KW-1133">Transmembrane helix</keyword>
<protein>
    <submittedName>
        <fullName evidence="4">Tetratricopeptide repeat protein</fullName>
    </submittedName>
</protein>
<dbReference type="SMART" id="SM00028">
    <property type="entry name" value="TPR"/>
    <property type="match status" value="2"/>
</dbReference>
<dbReference type="PANTHER" id="PTHR44858:SF1">
    <property type="entry name" value="UDP-N-ACETYLGLUCOSAMINE--PEPTIDE N-ACETYLGLUCOSAMINYLTRANSFERASE SPINDLY-RELATED"/>
    <property type="match status" value="1"/>
</dbReference>
<organism evidence="4 5">
    <name type="scientific">Noviluteimonas lactosilytica</name>
    <dbReference type="NCBI Taxonomy" id="2888523"/>
    <lineage>
        <taxon>Bacteria</taxon>
        <taxon>Pseudomonadati</taxon>
        <taxon>Pseudomonadota</taxon>
        <taxon>Gammaproteobacteria</taxon>
        <taxon>Lysobacterales</taxon>
        <taxon>Lysobacteraceae</taxon>
        <taxon>Noviluteimonas</taxon>
    </lineage>
</organism>
<dbReference type="Gene3D" id="1.25.40.10">
    <property type="entry name" value="Tetratricopeptide repeat domain"/>
    <property type="match status" value="2"/>
</dbReference>
<keyword evidence="3" id="KW-0472">Membrane</keyword>
<proteinExistence type="predicted"/>
<evidence type="ECO:0000256" key="2">
    <source>
        <dbReference type="ARBA" id="ARBA00022803"/>
    </source>
</evidence>
<keyword evidence="3" id="KW-0812">Transmembrane</keyword>
<accession>A0ABS8JE33</accession>
<feature type="transmembrane region" description="Helical" evidence="3">
    <location>
        <begin position="84"/>
        <end position="100"/>
    </location>
</feature>
<reference evidence="4" key="1">
    <citation type="submission" date="2021-10" db="EMBL/GenBank/DDBJ databases">
        <authorList>
            <person name="Lyu M."/>
            <person name="Wang X."/>
            <person name="Meng X."/>
            <person name="Xu K."/>
        </authorList>
    </citation>
    <scope>NUCLEOTIDE SEQUENCE</scope>
    <source>
        <strain evidence="4">A6</strain>
    </source>
</reference>
<evidence type="ECO:0000256" key="3">
    <source>
        <dbReference type="SAM" id="Phobius"/>
    </source>
</evidence>
<feature type="transmembrane region" description="Helical" evidence="3">
    <location>
        <begin position="42"/>
        <end position="63"/>
    </location>
</feature>
<dbReference type="Pfam" id="PF14559">
    <property type="entry name" value="TPR_19"/>
    <property type="match status" value="1"/>
</dbReference>
<feature type="transmembrane region" description="Helical" evidence="3">
    <location>
        <begin position="12"/>
        <end position="36"/>
    </location>
</feature>
<dbReference type="SUPFAM" id="SSF48452">
    <property type="entry name" value="TPR-like"/>
    <property type="match status" value="2"/>
</dbReference>
<dbReference type="PANTHER" id="PTHR44858">
    <property type="entry name" value="TETRATRICOPEPTIDE REPEAT PROTEIN 6"/>
    <property type="match status" value="1"/>
</dbReference>
<evidence type="ECO:0000313" key="5">
    <source>
        <dbReference type="Proteomes" id="UP001165293"/>
    </source>
</evidence>
<dbReference type="InterPro" id="IPR019734">
    <property type="entry name" value="TPR_rpt"/>
</dbReference>
<dbReference type="Gene3D" id="3.40.50.10070">
    <property type="entry name" value="TolB, N-terminal domain"/>
    <property type="match status" value="1"/>
</dbReference>
<dbReference type="InterPro" id="IPR011990">
    <property type="entry name" value="TPR-like_helical_dom_sf"/>
</dbReference>
<dbReference type="RefSeq" id="WP_230525472.1">
    <property type="nucleotide sequence ID" value="NZ_JAJGAK010000001.1"/>
</dbReference>
<dbReference type="InterPro" id="IPR050498">
    <property type="entry name" value="Ycf3"/>
</dbReference>
<dbReference type="Proteomes" id="UP001165293">
    <property type="component" value="Unassembled WGS sequence"/>
</dbReference>
<evidence type="ECO:0000256" key="1">
    <source>
        <dbReference type="ARBA" id="ARBA00022737"/>
    </source>
</evidence>
<gene>
    <name evidence="4" type="ORF">LK996_01840</name>
</gene>
<keyword evidence="5" id="KW-1185">Reference proteome</keyword>
<dbReference type="EMBL" id="JAJGAK010000001">
    <property type="protein sequence ID" value="MCC8361824.1"/>
    <property type="molecule type" value="Genomic_DNA"/>
</dbReference>
<evidence type="ECO:0000313" key="4">
    <source>
        <dbReference type="EMBL" id="MCC8361824.1"/>
    </source>
</evidence>
<keyword evidence="1" id="KW-0677">Repeat</keyword>
<name>A0ABS8JE33_9GAMM</name>
<keyword evidence="2" id="KW-0802">TPR repeat</keyword>